<proteinExistence type="predicted"/>
<sequence length="352" mass="38210">MSFEIETLQNKQSLLKRMIRHTLLLTLVLMASMLITGTSFAACGSLTMAEMNWASAQLMAQVDKIILEKGYGCEVELVSGATMPTFASMDEKGKPDVAAEQWANAVRDPLAKAVSEGRLHIANAAPITGLGEGWWIPPATAKKYPQLKTALDIMKRPDLFPDKEDPSKGAFIGCPAGWGCQLANANLFRAFEMEKKGWVLVDPGSAAGLDGSMAKAVERGENWFGYYWSPTSLIGKYNMVPVDFGVPFAGSANWDGCIVKPEQECANPKPSSWTHSVVNTIITDRFKKAGGPAADYFSKRVYPGPVMNGMLVYMADNQAGGADAAVEFLQKHEDVWTKWVPSSVASKVKSSL</sequence>
<dbReference type="Pfam" id="PF04069">
    <property type="entry name" value="OpuAC"/>
    <property type="match status" value="1"/>
</dbReference>
<organism evidence="2">
    <name type="scientific">marine metagenome</name>
    <dbReference type="NCBI Taxonomy" id="408172"/>
    <lineage>
        <taxon>unclassified sequences</taxon>
        <taxon>metagenomes</taxon>
        <taxon>ecological metagenomes</taxon>
    </lineage>
</organism>
<dbReference type="CDD" id="cd13641">
    <property type="entry name" value="PBP2_HisX_like"/>
    <property type="match status" value="1"/>
</dbReference>
<gene>
    <name evidence="2" type="ORF">METZ01_LOCUS213694</name>
</gene>
<dbReference type="InterPro" id="IPR007210">
    <property type="entry name" value="ABC_Gly_betaine_transp_sub-bd"/>
</dbReference>
<dbReference type="GO" id="GO:0022857">
    <property type="term" value="F:transmembrane transporter activity"/>
    <property type="evidence" value="ECO:0007669"/>
    <property type="project" value="InterPro"/>
</dbReference>
<dbReference type="Gene3D" id="3.40.190.10">
    <property type="entry name" value="Periplasmic binding protein-like II"/>
    <property type="match status" value="1"/>
</dbReference>
<accession>A0A382FD50</accession>
<dbReference type="GO" id="GO:0043190">
    <property type="term" value="C:ATP-binding cassette (ABC) transporter complex"/>
    <property type="evidence" value="ECO:0007669"/>
    <property type="project" value="InterPro"/>
</dbReference>
<feature type="domain" description="ABC-type glycine betaine transport system substrate-binding" evidence="1">
    <location>
        <begin position="45"/>
        <end position="331"/>
    </location>
</feature>
<evidence type="ECO:0000259" key="1">
    <source>
        <dbReference type="Pfam" id="PF04069"/>
    </source>
</evidence>
<evidence type="ECO:0000313" key="2">
    <source>
        <dbReference type="EMBL" id="SVB60840.1"/>
    </source>
</evidence>
<name>A0A382FD50_9ZZZZ</name>
<reference evidence="2" key="1">
    <citation type="submission" date="2018-05" db="EMBL/GenBank/DDBJ databases">
        <authorList>
            <person name="Lanie J.A."/>
            <person name="Ng W.-L."/>
            <person name="Kazmierczak K.M."/>
            <person name="Andrzejewski T.M."/>
            <person name="Davidsen T.M."/>
            <person name="Wayne K.J."/>
            <person name="Tettelin H."/>
            <person name="Glass J.I."/>
            <person name="Rusch D."/>
            <person name="Podicherti R."/>
            <person name="Tsui H.-C.T."/>
            <person name="Winkler M.E."/>
        </authorList>
    </citation>
    <scope>NUCLEOTIDE SEQUENCE</scope>
</reference>
<protein>
    <recommendedName>
        <fullName evidence="1">ABC-type glycine betaine transport system substrate-binding domain-containing protein</fullName>
    </recommendedName>
</protein>
<dbReference type="AlphaFoldDB" id="A0A382FD50"/>
<dbReference type="SUPFAM" id="SSF53850">
    <property type="entry name" value="Periplasmic binding protein-like II"/>
    <property type="match status" value="1"/>
</dbReference>
<dbReference type="EMBL" id="UINC01049268">
    <property type="protein sequence ID" value="SVB60840.1"/>
    <property type="molecule type" value="Genomic_DNA"/>
</dbReference>
<dbReference type="Gene3D" id="3.40.190.100">
    <property type="entry name" value="Glycine betaine-binding periplasmic protein, domain 2"/>
    <property type="match status" value="1"/>
</dbReference>